<name>A0ABY5E6H4_9BACT</name>
<evidence type="ECO:0000313" key="4">
    <source>
        <dbReference type="Proteomes" id="UP001060012"/>
    </source>
</evidence>
<evidence type="ECO:0000256" key="2">
    <source>
        <dbReference type="SAM" id="SignalP"/>
    </source>
</evidence>
<proteinExistence type="inferred from homology"/>
<gene>
    <name evidence="3" type="ORF">NJU99_05040</name>
</gene>
<reference evidence="3" key="1">
    <citation type="submission" date="2022-07" db="EMBL/GenBank/DDBJ databases">
        <title>Arcobacter roscoffensis sp. nov., a marine bacterium isolated from coastal seawater collected from Roscoff, France.</title>
        <authorList>
            <person name="Pascual J."/>
            <person name="Lepeaux C."/>
            <person name="Methner A."/>
            <person name="Overmann J."/>
        </authorList>
    </citation>
    <scope>NUCLEOTIDE SEQUENCE</scope>
    <source>
        <strain evidence="3">ARW1-2F2</strain>
    </source>
</reference>
<dbReference type="Pfam" id="PF03502">
    <property type="entry name" value="Channel_Tsx"/>
    <property type="match status" value="1"/>
</dbReference>
<dbReference type="Gene3D" id="2.40.230.20">
    <property type="entry name" value="Nucleoside-specific channel-forming protein, Tsx-like"/>
    <property type="match status" value="1"/>
</dbReference>
<protein>
    <recommendedName>
        <fullName evidence="5">DUF481 domain-containing protein</fullName>
    </recommendedName>
</protein>
<dbReference type="Proteomes" id="UP001060012">
    <property type="component" value="Chromosome"/>
</dbReference>
<keyword evidence="2" id="KW-0732">Signal</keyword>
<feature type="signal peptide" evidence="2">
    <location>
        <begin position="1"/>
        <end position="19"/>
    </location>
</feature>
<dbReference type="InterPro" id="IPR018013">
    <property type="entry name" value="Channel_Tsx-like"/>
</dbReference>
<evidence type="ECO:0000313" key="3">
    <source>
        <dbReference type="EMBL" id="UTJ07462.1"/>
    </source>
</evidence>
<feature type="chain" id="PRO_5046840149" description="DUF481 domain-containing protein" evidence="2">
    <location>
        <begin position="20"/>
        <end position="248"/>
    </location>
</feature>
<evidence type="ECO:0008006" key="5">
    <source>
        <dbReference type="Google" id="ProtNLM"/>
    </source>
</evidence>
<sequence length="248" mass="27967">MKKIIALTLGINLSLFAFSSTSLSVLNGKFDGNSAVYDTNEGKNKTTVTFETLTKGKMGDVFFFADYAQASSGQLYNKDNKSWIYAELAPRLSLSYLTDKDLSNSFVKDYFIASQYNYGSNSDFKAGLLGVGADLNVPGFDFFQANLYYRNVDLTIKAKDYDRNTYQVTTVYGKKFKDYGISFKGFVDLTGYNLGTQNQLLYDLFEIEGKAVQVGVEHLYYYEFKNDFTSSNPHVKTSALQAMIKFSW</sequence>
<dbReference type="EMBL" id="CP100595">
    <property type="protein sequence ID" value="UTJ07462.1"/>
    <property type="molecule type" value="Genomic_DNA"/>
</dbReference>
<comment type="similarity">
    <text evidence="1">Belongs to the nucleoside-specific channel-forming outer membrane porin (Tsx) (TC 1.B.10) family.</text>
</comment>
<evidence type="ECO:0000256" key="1">
    <source>
        <dbReference type="ARBA" id="ARBA00008728"/>
    </source>
</evidence>
<accession>A0ABY5E6H4</accession>
<dbReference type="InterPro" id="IPR036777">
    <property type="entry name" value="Channel_Tsx-like_sf"/>
</dbReference>
<dbReference type="RefSeq" id="WP_254577636.1">
    <property type="nucleotide sequence ID" value="NZ_CP100595.1"/>
</dbReference>
<organism evidence="3 4">
    <name type="scientific">Arcobacter roscoffensis</name>
    <dbReference type="NCBI Taxonomy" id="2961520"/>
    <lineage>
        <taxon>Bacteria</taxon>
        <taxon>Pseudomonadati</taxon>
        <taxon>Campylobacterota</taxon>
        <taxon>Epsilonproteobacteria</taxon>
        <taxon>Campylobacterales</taxon>
        <taxon>Arcobacteraceae</taxon>
        <taxon>Arcobacter</taxon>
    </lineage>
</organism>
<dbReference type="SUPFAM" id="SSF111364">
    <property type="entry name" value="Tsx-like channel"/>
    <property type="match status" value="1"/>
</dbReference>
<keyword evidence="4" id="KW-1185">Reference proteome</keyword>